<gene>
    <name evidence="3" type="ORF">J437_LFUL016626</name>
</gene>
<organism evidence="3 4">
    <name type="scientific">Ladona fulva</name>
    <name type="common">Scarce chaser dragonfly</name>
    <name type="synonym">Libellula fulva</name>
    <dbReference type="NCBI Taxonomy" id="123851"/>
    <lineage>
        <taxon>Eukaryota</taxon>
        <taxon>Metazoa</taxon>
        <taxon>Ecdysozoa</taxon>
        <taxon>Arthropoda</taxon>
        <taxon>Hexapoda</taxon>
        <taxon>Insecta</taxon>
        <taxon>Pterygota</taxon>
        <taxon>Palaeoptera</taxon>
        <taxon>Odonata</taxon>
        <taxon>Epiprocta</taxon>
        <taxon>Anisoptera</taxon>
        <taxon>Libelluloidea</taxon>
        <taxon>Libellulidae</taxon>
        <taxon>Ladona</taxon>
    </lineage>
</organism>
<dbReference type="EMBL" id="KZ309033">
    <property type="protein sequence ID" value="KAG8236478.1"/>
    <property type="molecule type" value="Genomic_DNA"/>
</dbReference>
<evidence type="ECO:0000313" key="4">
    <source>
        <dbReference type="Proteomes" id="UP000792457"/>
    </source>
</evidence>
<protein>
    <recommendedName>
        <fullName evidence="2">PiggyBac transposable element-derived protein domain-containing protein</fullName>
    </recommendedName>
</protein>
<proteinExistence type="predicted"/>
<dbReference type="PANTHER" id="PTHR46599:SF3">
    <property type="entry name" value="PIGGYBAC TRANSPOSABLE ELEMENT-DERIVED PROTEIN 4"/>
    <property type="match status" value="1"/>
</dbReference>
<accession>A0A8K0P919</accession>
<dbReference type="InterPro" id="IPR029526">
    <property type="entry name" value="PGBD"/>
</dbReference>
<dbReference type="AlphaFoldDB" id="A0A8K0P919"/>
<dbReference type="Proteomes" id="UP000792457">
    <property type="component" value="Unassembled WGS sequence"/>
</dbReference>
<dbReference type="OrthoDB" id="6740508at2759"/>
<sequence>MRKIPISQTPRGYFDLLFSDELYELVLGETEKFAEQLYLDSPYEKSRIADWKTLENCEFQVWLGLLFHMGHIQINRLESYWRTHPLYSIPIFAEKMSCDRFLLIMQALHFAENPLENQQEPGRAFPSYKRIARVHTSDFSRRAIYHLRGDDSPTNQQSNQTKRRTGGAYGFPRTIFQVQLPSCAWSRRDIRGELFKHHNHALLGQAKRPN</sequence>
<dbReference type="PANTHER" id="PTHR46599">
    <property type="entry name" value="PIGGYBAC TRANSPOSABLE ELEMENT-DERIVED PROTEIN 4"/>
    <property type="match status" value="1"/>
</dbReference>
<keyword evidence="4" id="KW-1185">Reference proteome</keyword>
<evidence type="ECO:0000256" key="1">
    <source>
        <dbReference type="SAM" id="MobiDB-lite"/>
    </source>
</evidence>
<comment type="caution">
    <text evidence="3">The sequence shown here is derived from an EMBL/GenBank/DDBJ whole genome shotgun (WGS) entry which is preliminary data.</text>
</comment>
<evidence type="ECO:0000313" key="3">
    <source>
        <dbReference type="EMBL" id="KAG8236478.1"/>
    </source>
</evidence>
<name>A0A8K0P919_LADFU</name>
<dbReference type="Pfam" id="PF13843">
    <property type="entry name" value="DDE_Tnp_1_7"/>
    <property type="match status" value="1"/>
</dbReference>
<reference evidence="3" key="1">
    <citation type="submission" date="2013-04" db="EMBL/GenBank/DDBJ databases">
        <authorList>
            <person name="Qu J."/>
            <person name="Murali S.C."/>
            <person name="Bandaranaike D."/>
            <person name="Bellair M."/>
            <person name="Blankenburg K."/>
            <person name="Chao H."/>
            <person name="Dinh H."/>
            <person name="Doddapaneni H."/>
            <person name="Downs B."/>
            <person name="Dugan-Rocha S."/>
            <person name="Elkadiri S."/>
            <person name="Gnanaolivu R.D."/>
            <person name="Hernandez B."/>
            <person name="Javaid M."/>
            <person name="Jayaseelan J.C."/>
            <person name="Lee S."/>
            <person name="Li M."/>
            <person name="Ming W."/>
            <person name="Munidasa M."/>
            <person name="Muniz J."/>
            <person name="Nguyen L."/>
            <person name="Ongeri F."/>
            <person name="Osuji N."/>
            <person name="Pu L.-L."/>
            <person name="Puazo M."/>
            <person name="Qu C."/>
            <person name="Quiroz J."/>
            <person name="Raj R."/>
            <person name="Weissenberger G."/>
            <person name="Xin Y."/>
            <person name="Zou X."/>
            <person name="Han Y."/>
            <person name="Richards S."/>
            <person name="Worley K."/>
            <person name="Muzny D."/>
            <person name="Gibbs R."/>
        </authorList>
    </citation>
    <scope>NUCLEOTIDE SEQUENCE</scope>
    <source>
        <strain evidence="3">Sampled in the wild</strain>
    </source>
</reference>
<evidence type="ECO:0000259" key="2">
    <source>
        <dbReference type="Pfam" id="PF13843"/>
    </source>
</evidence>
<feature type="domain" description="PiggyBac transposable element-derived protein" evidence="2">
    <location>
        <begin position="9"/>
        <end position="118"/>
    </location>
</feature>
<reference evidence="3" key="2">
    <citation type="submission" date="2017-10" db="EMBL/GenBank/DDBJ databases">
        <title>Ladona fulva Genome sequencing and assembly.</title>
        <authorList>
            <person name="Murali S."/>
            <person name="Richards S."/>
            <person name="Bandaranaike D."/>
            <person name="Bellair M."/>
            <person name="Blankenburg K."/>
            <person name="Chao H."/>
            <person name="Dinh H."/>
            <person name="Doddapaneni H."/>
            <person name="Dugan-Rocha S."/>
            <person name="Elkadiri S."/>
            <person name="Gnanaolivu R."/>
            <person name="Hernandez B."/>
            <person name="Skinner E."/>
            <person name="Javaid M."/>
            <person name="Lee S."/>
            <person name="Li M."/>
            <person name="Ming W."/>
            <person name="Munidasa M."/>
            <person name="Muniz J."/>
            <person name="Nguyen L."/>
            <person name="Hughes D."/>
            <person name="Osuji N."/>
            <person name="Pu L.-L."/>
            <person name="Puazo M."/>
            <person name="Qu C."/>
            <person name="Quiroz J."/>
            <person name="Raj R."/>
            <person name="Weissenberger G."/>
            <person name="Xin Y."/>
            <person name="Zou X."/>
            <person name="Han Y."/>
            <person name="Worley K."/>
            <person name="Muzny D."/>
            <person name="Gibbs R."/>
        </authorList>
    </citation>
    <scope>NUCLEOTIDE SEQUENCE</scope>
    <source>
        <strain evidence="3">Sampled in the wild</strain>
    </source>
</reference>
<feature type="region of interest" description="Disordered" evidence="1">
    <location>
        <begin position="148"/>
        <end position="168"/>
    </location>
</feature>